<dbReference type="PANTHER" id="PTHR31084">
    <property type="entry name" value="ALPHA-L-FUCOSIDASE 2"/>
    <property type="match status" value="1"/>
</dbReference>
<comment type="caution">
    <text evidence="5">The sequence shown here is derived from an EMBL/GenBank/DDBJ whole genome shotgun (WGS) entry which is preliminary data.</text>
</comment>
<evidence type="ECO:0000259" key="4">
    <source>
        <dbReference type="Pfam" id="PF22124"/>
    </source>
</evidence>
<dbReference type="SUPFAM" id="SSF48208">
    <property type="entry name" value="Six-hairpin glycosidases"/>
    <property type="match status" value="1"/>
</dbReference>
<keyword evidence="5" id="KW-0378">Hydrolase</keyword>
<evidence type="ECO:0000259" key="2">
    <source>
        <dbReference type="Pfam" id="PF14498"/>
    </source>
</evidence>
<accession>A0AA41Z3L9</accession>
<organism evidence="5 6">
    <name type="scientific">Sphingomonas lycopersici</name>
    <dbReference type="NCBI Taxonomy" id="2951807"/>
    <lineage>
        <taxon>Bacteria</taxon>
        <taxon>Pseudomonadati</taxon>
        <taxon>Pseudomonadota</taxon>
        <taxon>Alphaproteobacteria</taxon>
        <taxon>Sphingomonadales</taxon>
        <taxon>Sphingomonadaceae</taxon>
        <taxon>Sphingomonas</taxon>
    </lineage>
</organism>
<evidence type="ECO:0000313" key="6">
    <source>
        <dbReference type="Proteomes" id="UP001165565"/>
    </source>
</evidence>
<dbReference type="Gene3D" id="1.50.10.10">
    <property type="match status" value="1"/>
</dbReference>
<feature type="domain" description="Glycosyl hydrolase family 95 catalytic" evidence="4">
    <location>
        <begin position="307"/>
        <end position="701"/>
    </location>
</feature>
<dbReference type="InterPro" id="IPR027414">
    <property type="entry name" value="GH95_N_dom"/>
</dbReference>
<sequence>MRQSHIVTRRTMLGQSAAAATLAVAPPVTASERVEAESGTNRLWYRKPAERWTEALPVGNGRIGAMVFGGIDRERLQLNEDTFWSGGPYDPVNPEARAALPDVRRLIVAGHLAEAQALANAKLMAKPLQQMSYQPVGDLLINLPTISADSATDYERALDLDSALAVTRFTAGTVRYERQVFACPVHQVLAVRLTASKPGAVDCDVSLDSPQSAVLGVDGDMLTLAGRNPAEQGIAGALRFVARAQVLREGGTLEPRAAGVGVRDADAVTILIAMATSYRRFDDTSGDPDAITRAQIAAAAARGFAGIFAAGVADHRRLYRSVRLDLGRTALADRPTDERIRTSEDSYDPALATLYFNYGRYLLIASSRAGSQPANLQGIWNDQVRPPWGSKYTININTEMNYWPAEPTALAECTAPLIAFVRDLAEQGAHTAREMYGARGWVAHHNTDLWRATAPIDGASWGLWPTGGAWLCTHLWDRWDYGRDRDYLASVYPLMRGAAQFFVDVLQRDPASGHLVTNPSISPENEHHKGVSICAGPAMDMQILRDLFDQVAQAAAILDIDRAFAAELTALRAGLAPDRIGGQGQLQEWQEDWDGEAPEPHHRHVSHLYALYPSHQIDPDDTPALAAAARRSLELRGDRATGWATAWRINLWARLRQGEHAYEILRFLLGPARTYPNLLDAHPPFQIDGNFGGTAAIAEMLVQSKGNQILLLPALPSAWPSGAISGLRVRGACSVDLSWRDGRLDAATIVSILAGPRIVRLGDRTATVRLRPNRPVRLTEASFR</sequence>
<feature type="domain" description="Alpha fucosidase A-like C-terminal" evidence="3">
    <location>
        <begin position="703"/>
        <end position="763"/>
    </location>
</feature>
<dbReference type="InterPro" id="IPR012341">
    <property type="entry name" value="6hp_glycosidase-like_sf"/>
</dbReference>
<dbReference type="PROSITE" id="PS51318">
    <property type="entry name" value="TAT"/>
    <property type="match status" value="1"/>
</dbReference>
<dbReference type="InterPro" id="IPR008928">
    <property type="entry name" value="6-hairpin_glycosidase_sf"/>
</dbReference>
<reference evidence="5" key="1">
    <citation type="submission" date="2022-06" db="EMBL/GenBank/DDBJ databases">
        <title>Sphingomonas sp. nov. isolated from rhizosphere soil of tomato.</title>
        <authorList>
            <person name="Dong H."/>
            <person name="Gao R."/>
        </authorList>
    </citation>
    <scope>NUCLEOTIDE SEQUENCE</scope>
    <source>
        <strain evidence="5">MMSM24</strain>
    </source>
</reference>
<dbReference type="AlphaFoldDB" id="A0AA41Z3L9"/>
<evidence type="ECO:0000313" key="5">
    <source>
        <dbReference type="EMBL" id="MCW6533400.1"/>
    </source>
</evidence>
<dbReference type="EMBL" id="JANFAV010000001">
    <property type="protein sequence ID" value="MCW6533400.1"/>
    <property type="molecule type" value="Genomic_DNA"/>
</dbReference>
<dbReference type="PIRSF" id="PIRSF007663">
    <property type="entry name" value="UCP007663"/>
    <property type="match status" value="1"/>
</dbReference>
<dbReference type="PANTHER" id="PTHR31084:SF0">
    <property type="entry name" value="ALPHA-L-FUCOSIDASE 2"/>
    <property type="match status" value="1"/>
</dbReference>
<proteinExistence type="predicted"/>
<dbReference type="InterPro" id="IPR016518">
    <property type="entry name" value="Alpha-L-fucosidase"/>
</dbReference>
<keyword evidence="1" id="KW-0732">Signal</keyword>
<feature type="chain" id="PRO_5041391393" evidence="1">
    <location>
        <begin position="31"/>
        <end position="784"/>
    </location>
</feature>
<feature type="domain" description="Glycosyl hydrolase family 95 N-terminal" evidence="2">
    <location>
        <begin position="43"/>
        <end position="279"/>
    </location>
</feature>
<gene>
    <name evidence="5" type="ORF">NEE01_01240</name>
</gene>
<dbReference type="Proteomes" id="UP001165565">
    <property type="component" value="Unassembled WGS sequence"/>
</dbReference>
<dbReference type="InterPro" id="IPR049053">
    <property type="entry name" value="AFCA-like_C"/>
</dbReference>
<evidence type="ECO:0000259" key="3">
    <source>
        <dbReference type="Pfam" id="PF21307"/>
    </source>
</evidence>
<dbReference type="Pfam" id="PF22124">
    <property type="entry name" value="Glyco_hydro_95_cat"/>
    <property type="match status" value="1"/>
</dbReference>
<dbReference type="RefSeq" id="WP_265267434.1">
    <property type="nucleotide sequence ID" value="NZ_JANFAV010000001.1"/>
</dbReference>
<dbReference type="Pfam" id="PF21307">
    <property type="entry name" value="Glyco_hydro_95_C"/>
    <property type="match status" value="1"/>
</dbReference>
<evidence type="ECO:0000256" key="1">
    <source>
        <dbReference type="SAM" id="SignalP"/>
    </source>
</evidence>
<dbReference type="InterPro" id="IPR006311">
    <property type="entry name" value="TAT_signal"/>
</dbReference>
<dbReference type="Pfam" id="PF14498">
    <property type="entry name" value="Glyco_hyd_65N_2"/>
    <property type="match status" value="1"/>
</dbReference>
<name>A0AA41Z3L9_9SPHN</name>
<dbReference type="InterPro" id="IPR054363">
    <property type="entry name" value="GH95_cat"/>
</dbReference>
<feature type="signal peptide" evidence="1">
    <location>
        <begin position="1"/>
        <end position="30"/>
    </location>
</feature>
<dbReference type="GO" id="GO:0004560">
    <property type="term" value="F:alpha-L-fucosidase activity"/>
    <property type="evidence" value="ECO:0007669"/>
    <property type="project" value="InterPro"/>
</dbReference>
<dbReference type="GO" id="GO:0005975">
    <property type="term" value="P:carbohydrate metabolic process"/>
    <property type="evidence" value="ECO:0007669"/>
    <property type="project" value="InterPro"/>
</dbReference>
<keyword evidence="6" id="KW-1185">Reference proteome</keyword>
<protein>
    <submittedName>
        <fullName evidence="5">Glycoside hydrolase family 95 protein</fullName>
    </submittedName>
</protein>